<dbReference type="Proteomes" id="UP000011682">
    <property type="component" value="Unassembled WGS sequence"/>
</dbReference>
<keyword evidence="3" id="KW-1185">Reference proteome</keyword>
<dbReference type="EMBL" id="ANAH02000005">
    <property type="protein sequence ID" value="EPX63401.1"/>
    <property type="molecule type" value="Genomic_DNA"/>
</dbReference>
<dbReference type="GO" id="GO:0016790">
    <property type="term" value="F:thiolester hydrolase activity"/>
    <property type="evidence" value="ECO:0007669"/>
    <property type="project" value="UniProtKB-ARBA"/>
</dbReference>
<dbReference type="CDD" id="cd03443">
    <property type="entry name" value="PaaI_thioesterase"/>
    <property type="match status" value="1"/>
</dbReference>
<dbReference type="InterPro" id="IPR006683">
    <property type="entry name" value="Thioestr_dom"/>
</dbReference>
<dbReference type="Pfam" id="PF03061">
    <property type="entry name" value="4HBT"/>
    <property type="match status" value="1"/>
</dbReference>
<gene>
    <name evidence="2" type="ORF">D187_005807</name>
</gene>
<accession>S9PK14</accession>
<dbReference type="SUPFAM" id="SSF54637">
    <property type="entry name" value="Thioesterase/thiol ester dehydrase-isomerase"/>
    <property type="match status" value="1"/>
</dbReference>
<sequence>MVSAMSPTSPESLQERFAPHLACFGCGPANSQGLRIRSIVEGERVVADWTPAEHHQAFPGVVSGGIIGALLDCHCNWTAAHTLMKERGLDTPPCTVTAEYSIQLKRPTPLGPLRLEAGPVSQEGDKVVVEGTLTAGGKVCATCRGTFVAVKPGHPAYHRW</sequence>
<evidence type="ECO:0000313" key="2">
    <source>
        <dbReference type="EMBL" id="EPX63401.1"/>
    </source>
</evidence>
<dbReference type="eggNOG" id="COG2050">
    <property type="taxonomic scope" value="Bacteria"/>
</dbReference>
<evidence type="ECO:0000259" key="1">
    <source>
        <dbReference type="Pfam" id="PF03061"/>
    </source>
</evidence>
<evidence type="ECO:0000313" key="3">
    <source>
        <dbReference type="Proteomes" id="UP000011682"/>
    </source>
</evidence>
<name>S9PK14_CYSF2</name>
<reference evidence="2" key="1">
    <citation type="submission" date="2013-05" db="EMBL/GenBank/DDBJ databases">
        <title>Genome assembly of Cystobacter fuscus DSM 2262.</title>
        <authorList>
            <person name="Sharma G."/>
            <person name="Khatri I."/>
            <person name="Kaur C."/>
            <person name="Mayilraj S."/>
            <person name="Subramanian S."/>
        </authorList>
    </citation>
    <scope>NUCLEOTIDE SEQUENCE [LARGE SCALE GENOMIC DNA]</scope>
    <source>
        <strain evidence="2">DSM 2262</strain>
    </source>
</reference>
<organism evidence="2 3">
    <name type="scientific">Cystobacter fuscus (strain ATCC 25194 / DSM 2262 / NBRC 100088 / M29)</name>
    <dbReference type="NCBI Taxonomy" id="1242864"/>
    <lineage>
        <taxon>Bacteria</taxon>
        <taxon>Pseudomonadati</taxon>
        <taxon>Myxococcota</taxon>
        <taxon>Myxococcia</taxon>
        <taxon>Myxococcales</taxon>
        <taxon>Cystobacterineae</taxon>
        <taxon>Archangiaceae</taxon>
        <taxon>Cystobacter</taxon>
    </lineage>
</organism>
<dbReference type="InterPro" id="IPR029069">
    <property type="entry name" value="HotDog_dom_sf"/>
</dbReference>
<feature type="domain" description="Thioesterase" evidence="1">
    <location>
        <begin position="60"/>
        <end position="137"/>
    </location>
</feature>
<proteinExistence type="predicted"/>
<dbReference type="AlphaFoldDB" id="S9PK14"/>
<comment type="caution">
    <text evidence="2">The sequence shown here is derived from an EMBL/GenBank/DDBJ whole genome shotgun (WGS) entry which is preliminary data.</text>
</comment>
<dbReference type="Gene3D" id="3.10.129.10">
    <property type="entry name" value="Hotdog Thioesterase"/>
    <property type="match status" value="1"/>
</dbReference>
<protein>
    <submittedName>
        <fullName evidence="2">Thioesterase family protein</fullName>
    </submittedName>
</protein>